<comment type="caution">
    <text evidence="3">The sequence shown here is derived from an EMBL/GenBank/DDBJ whole genome shotgun (WGS) entry which is preliminary data.</text>
</comment>
<keyword evidence="1" id="KW-0694">RNA-binding</keyword>
<organism evidence="3 4">
    <name type="scientific">Peribacillus huizhouensis</name>
    <dbReference type="NCBI Taxonomy" id="1501239"/>
    <lineage>
        <taxon>Bacteria</taxon>
        <taxon>Bacillati</taxon>
        <taxon>Bacillota</taxon>
        <taxon>Bacilli</taxon>
        <taxon>Bacillales</taxon>
        <taxon>Bacillaceae</taxon>
        <taxon>Peribacillus</taxon>
    </lineage>
</organism>
<evidence type="ECO:0000313" key="4">
    <source>
        <dbReference type="Proteomes" id="UP000626697"/>
    </source>
</evidence>
<keyword evidence="4" id="KW-1185">Reference proteome</keyword>
<evidence type="ECO:0000259" key="2">
    <source>
        <dbReference type="SMART" id="SM00363"/>
    </source>
</evidence>
<dbReference type="Gene3D" id="3.30.1370.160">
    <property type="match status" value="1"/>
</dbReference>
<protein>
    <submittedName>
        <fullName evidence="3">RNA-binding protein YlmH</fullName>
    </submittedName>
</protein>
<feature type="domain" description="RNA-binding S4" evidence="2">
    <location>
        <begin position="181"/>
        <end position="238"/>
    </location>
</feature>
<evidence type="ECO:0000256" key="1">
    <source>
        <dbReference type="PROSITE-ProRule" id="PRU00182"/>
    </source>
</evidence>
<dbReference type="Pfam" id="PF21278">
    <property type="entry name" value="YlmH_1st"/>
    <property type="match status" value="1"/>
</dbReference>
<sequence>MNIYQHFRPEEKEFIDHARGWVEAVKQNYCPRLTDFLNPREQQILLALVGNDDAALLQFFGGSEAVERKRALIYPDYYVPEKADYQLILFEISYPKKFISLEHRHVLGTLMSLGLKREKFGDILIDGQNVQFIAAAEIEDYLTANLEKMGNVSVSIKKLSLTEIIIIKEHWEEQSHTVSSLRLDVLLAAVTNLSRQKAQTLLAAGKVKVNFKSTEHGSMECREGDTLSVRGFGRAKILSIDGKTKKEKWRISIGRHK</sequence>
<proteinExistence type="predicted"/>
<name>A0ABR6CIR6_9BACI</name>
<dbReference type="SUPFAM" id="SSF55174">
    <property type="entry name" value="Alpha-L RNA-binding motif"/>
    <property type="match status" value="1"/>
</dbReference>
<dbReference type="SMART" id="SM00363">
    <property type="entry name" value="S4"/>
    <property type="match status" value="1"/>
</dbReference>
<gene>
    <name evidence="3" type="ORF">HNP81_000228</name>
</gene>
<dbReference type="PANTHER" id="PTHR13633:SF3">
    <property type="entry name" value="MITOCHONDRIAL TRANSCRIPTION RESCUE FACTOR 1"/>
    <property type="match status" value="1"/>
</dbReference>
<dbReference type="EMBL" id="JACJHX010000001">
    <property type="protein sequence ID" value="MBA9024946.1"/>
    <property type="molecule type" value="Genomic_DNA"/>
</dbReference>
<dbReference type="RefSeq" id="WP_028392927.1">
    <property type="nucleotide sequence ID" value="NZ_JACJHX010000001.1"/>
</dbReference>
<dbReference type="CDD" id="cd00165">
    <property type="entry name" value="S4"/>
    <property type="match status" value="1"/>
</dbReference>
<dbReference type="Proteomes" id="UP000626697">
    <property type="component" value="Unassembled WGS sequence"/>
</dbReference>
<dbReference type="Pfam" id="PF17774">
    <property type="entry name" value="YlmH_RBD"/>
    <property type="match status" value="1"/>
</dbReference>
<evidence type="ECO:0000313" key="3">
    <source>
        <dbReference type="EMBL" id="MBA9024946.1"/>
    </source>
</evidence>
<dbReference type="PANTHER" id="PTHR13633">
    <property type="entry name" value="MITOCHONDRIAL TRANSCRIPTION RESCUE FACTOR 1"/>
    <property type="match status" value="1"/>
</dbReference>
<dbReference type="InterPro" id="IPR012677">
    <property type="entry name" value="Nucleotide-bd_a/b_plait_sf"/>
</dbReference>
<dbReference type="Gene3D" id="3.30.70.330">
    <property type="match status" value="1"/>
</dbReference>
<dbReference type="InterPro" id="IPR040591">
    <property type="entry name" value="RqcP2_RBD"/>
</dbReference>
<dbReference type="Pfam" id="PF01479">
    <property type="entry name" value="S4"/>
    <property type="match status" value="1"/>
</dbReference>
<accession>A0ABR6CIR6</accession>
<dbReference type="InterPro" id="IPR048443">
    <property type="entry name" value="RqcP2_N"/>
</dbReference>
<dbReference type="InterPro" id="IPR036986">
    <property type="entry name" value="S4_RNA-bd_sf"/>
</dbReference>
<reference evidence="3 4" key="1">
    <citation type="submission" date="2020-08" db="EMBL/GenBank/DDBJ databases">
        <title>Genomic Encyclopedia of Type Strains, Phase IV (KMG-IV): sequencing the most valuable type-strain genomes for metagenomic binning, comparative biology and taxonomic classification.</title>
        <authorList>
            <person name="Goeker M."/>
        </authorList>
    </citation>
    <scope>NUCLEOTIDE SEQUENCE [LARGE SCALE GENOMIC DNA]</scope>
    <source>
        <strain evidence="3 4">DSM 105481</strain>
    </source>
</reference>
<dbReference type="PROSITE" id="PS50889">
    <property type="entry name" value="S4"/>
    <property type="match status" value="1"/>
</dbReference>
<dbReference type="Gene3D" id="3.10.290.10">
    <property type="entry name" value="RNA-binding S4 domain"/>
    <property type="match status" value="1"/>
</dbReference>
<dbReference type="InterPro" id="IPR002942">
    <property type="entry name" value="S4_RNA-bd"/>
</dbReference>